<proteinExistence type="predicted"/>
<evidence type="ECO:0000313" key="2">
    <source>
        <dbReference type="WBParaSite" id="PS1159_v2.g9376.t1"/>
    </source>
</evidence>
<accession>A0AC35GW15</accession>
<sequence>MTTQNSSKIDILLYWILNVSAAFMLSAAHNVLFFVLDIRTIVIHFLHYFCTFIFLFCSYSHLANIKILPPALKKSLIPAVISQIIVSLLTARVHAGNRTGSLYLIRIFDFLATITALKIAPKLLGPSSRNRFQWKIMLPLTISASMSWMEFGHLEYDIVGFYLAPFLAIAQGINVVILKKSYKTFISSSPQSSFEIFSLFHSGLVSVGLALPALISYLKSVISYDASWEIIDYVLISMSVVFMACYKFSEYWLIFNTDLSVYFCLEHTKFFIGSIGQWFLQNMAHASVYAGIGKMLFVTSSIQFWQANEKADKKAKHENTE</sequence>
<dbReference type="Proteomes" id="UP000887580">
    <property type="component" value="Unplaced"/>
</dbReference>
<reference evidence="2" key="1">
    <citation type="submission" date="2022-11" db="UniProtKB">
        <authorList>
            <consortium name="WormBaseParasite"/>
        </authorList>
    </citation>
    <scope>IDENTIFICATION</scope>
</reference>
<dbReference type="WBParaSite" id="PS1159_v2.g9376.t1">
    <property type="protein sequence ID" value="PS1159_v2.g9376.t1"/>
    <property type="gene ID" value="PS1159_v2.g9376"/>
</dbReference>
<name>A0AC35GW15_9BILA</name>
<organism evidence="1 2">
    <name type="scientific">Panagrolaimus sp. PS1159</name>
    <dbReference type="NCBI Taxonomy" id="55785"/>
    <lineage>
        <taxon>Eukaryota</taxon>
        <taxon>Metazoa</taxon>
        <taxon>Ecdysozoa</taxon>
        <taxon>Nematoda</taxon>
        <taxon>Chromadorea</taxon>
        <taxon>Rhabditida</taxon>
        <taxon>Tylenchina</taxon>
        <taxon>Panagrolaimomorpha</taxon>
        <taxon>Panagrolaimoidea</taxon>
        <taxon>Panagrolaimidae</taxon>
        <taxon>Panagrolaimus</taxon>
    </lineage>
</organism>
<evidence type="ECO:0000313" key="1">
    <source>
        <dbReference type="Proteomes" id="UP000887580"/>
    </source>
</evidence>
<protein>
    <submittedName>
        <fullName evidence="2">Sugar phosphate transporter domain-containing protein</fullName>
    </submittedName>
</protein>